<feature type="domain" description="GIY-YIG" evidence="1">
    <location>
        <begin position="1"/>
        <end position="78"/>
    </location>
</feature>
<dbReference type="AlphaFoldDB" id="A0A195F9G9"/>
<accession>A0A195F9G9</accession>
<keyword evidence="3" id="KW-1185">Reference proteome</keyword>
<evidence type="ECO:0000313" key="3">
    <source>
        <dbReference type="Proteomes" id="UP000078541"/>
    </source>
</evidence>
<dbReference type="Proteomes" id="UP000078541">
    <property type="component" value="Unassembled WGS sequence"/>
</dbReference>
<evidence type="ECO:0000313" key="2">
    <source>
        <dbReference type="EMBL" id="KYN37250.1"/>
    </source>
</evidence>
<dbReference type="CDD" id="cd10442">
    <property type="entry name" value="GIY-YIG_PLEs"/>
    <property type="match status" value="1"/>
</dbReference>
<dbReference type="EMBL" id="KQ981720">
    <property type="protein sequence ID" value="KYN37250.1"/>
    <property type="molecule type" value="Genomic_DNA"/>
</dbReference>
<sequence length="105" mass="12426">VYKINCKDCNASYVGQTKRKLITRVTEHKSNLHKGPNFYSVITEHALHHSHKINWDNTEVLDEERYFNKRLISEIINIKQQTNLNLQKDTDSLDHTYNDILNKCK</sequence>
<dbReference type="InterPro" id="IPR000305">
    <property type="entry name" value="GIY-YIG_endonuc"/>
</dbReference>
<protein>
    <recommendedName>
        <fullName evidence="1">GIY-YIG domain-containing protein</fullName>
    </recommendedName>
</protein>
<reference evidence="2 3" key="1">
    <citation type="submission" date="2016-03" db="EMBL/GenBank/DDBJ databases">
        <title>Trachymyrmex septentrionalis WGS genome.</title>
        <authorList>
            <person name="Nygaard S."/>
            <person name="Hu H."/>
            <person name="Boomsma J."/>
            <person name="Zhang G."/>
        </authorList>
    </citation>
    <scope>NUCLEOTIDE SEQUENCE [LARGE SCALE GENOMIC DNA]</scope>
    <source>
        <strain evidence="2">Tsep2-gDNA-1</strain>
        <tissue evidence="2">Whole body</tissue>
    </source>
</reference>
<dbReference type="Gene3D" id="3.40.1440.10">
    <property type="entry name" value="GIY-YIG endonuclease"/>
    <property type="match status" value="1"/>
</dbReference>
<organism evidence="2 3">
    <name type="scientific">Trachymyrmex septentrionalis</name>
    <dbReference type="NCBI Taxonomy" id="34720"/>
    <lineage>
        <taxon>Eukaryota</taxon>
        <taxon>Metazoa</taxon>
        <taxon>Ecdysozoa</taxon>
        <taxon>Arthropoda</taxon>
        <taxon>Hexapoda</taxon>
        <taxon>Insecta</taxon>
        <taxon>Pterygota</taxon>
        <taxon>Neoptera</taxon>
        <taxon>Endopterygota</taxon>
        <taxon>Hymenoptera</taxon>
        <taxon>Apocrita</taxon>
        <taxon>Aculeata</taxon>
        <taxon>Formicoidea</taxon>
        <taxon>Formicidae</taxon>
        <taxon>Myrmicinae</taxon>
        <taxon>Trachymyrmex</taxon>
    </lineage>
</organism>
<evidence type="ECO:0000259" key="1">
    <source>
        <dbReference type="PROSITE" id="PS50164"/>
    </source>
</evidence>
<feature type="non-terminal residue" evidence="2">
    <location>
        <position position="1"/>
    </location>
</feature>
<name>A0A195F9G9_9HYME</name>
<dbReference type="InterPro" id="IPR035901">
    <property type="entry name" value="GIY-YIG_endonuc_sf"/>
</dbReference>
<gene>
    <name evidence="2" type="ORF">ALC56_08307</name>
</gene>
<proteinExistence type="predicted"/>
<dbReference type="SUPFAM" id="SSF82771">
    <property type="entry name" value="GIY-YIG endonuclease"/>
    <property type="match status" value="1"/>
</dbReference>
<dbReference type="PROSITE" id="PS50164">
    <property type="entry name" value="GIY_YIG"/>
    <property type="match status" value="1"/>
</dbReference>